<keyword evidence="7" id="KW-1185">Reference proteome</keyword>
<dbReference type="STRING" id="1122213.GCA_000423365_02600"/>
<evidence type="ECO:0000256" key="1">
    <source>
        <dbReference type="ARBA" id="ARBA00022692"/>
    </source>
</evidence>
<feature type="domain" description="Major facilitator superfamily (MFS) profile" evidence="5">
    <location>
        <begin position="221"/>
        <end position="404"/>
    </location>
</feature>
<dbReference type="Pfam" id="PF07690">
    <property type="entry name" value="MFS_1"/>
    <property type="match status" value="1"/>
</dbReference>
<dbReference type="EMBL" id="CP021330">
    <property type="protein sequence ID" value="AVX04795.1"/>
    <property type="molecule type" value="Genomic_DNA"/>
</dbReference>
<keyword evidence="2 4" id="KW-1133">Transmembrane helix</keyword>
<organism evidence="6 7">
    <name type="scientific">Maritalea myrionectae</name>
    <dbReference type="NCBI Taxonomy" id="454601"/>
    <lineage>
        <taxon>Bacteria</taxon>
        <taxon>Pseudomonadati</taxon>
        <taxon>Pseudomonadota</taxon>
        <taxon>Alphaproteobacteria</taxon>
        <taxon>Hyphomicrobiales</taxon>
        <taxon>Devosiaceae</taxon>
        <taxon>Maritalea</taxon>
    </lineage>
</organism>
<dbReference type="SUPFAM" id="SSF103473">
    <property type="entry name" value="MFS general substrate transporter"/>
    <property type="match status" value="1"/>
</dbReference>
<feature type="transmembrane region" description="Helical" evidence="4">
    <location>
        <begin position="25"/>
        <end position="46"/>
    </location>
</feature>
<evidence type="ECO:0000256" key="4">
    <source>
        <dbReference type="SAM" id="Phobius"/>
    </source>
</evidence>
<protein>
    <submittedName>
        <fullName evidence="6">Putative MFS-type transporter YdeG</fullName>
    </submittedName>
</protein>
<dbReference type="AlphaFoldDB" id="A0A2R4MFR9"/>
<keyword evidence="1 4" id="KW-0812">Transmembrane</keyword>
<reference evidence="6 7" key="1">
    <citation type="submission" date="2017-05" db="EMBL/GenBank/DDBJ databases">
        <title>Genome Analysis of Maritalea myrionectae HL2708#5.</title>
        <authorList>
            <consortium name="Cotde Inc.-PKNU"/>
            <person name="Jang D."/>
            <person name="Oh H.-M."/>
        </authorList>
    </citation>
    <scope>NUCLEOTIDE SEQUENCE [LARGE SCALE GENOMIC DNA]</scope>
    <source>
        <strain evidence="6 7">HL2708#5</strain>
    </source>
</reference>
<accession>A0A2R4MFR9</accession>
<dbReference type="KEGG" id="mmyr:MXMO3_02282"/>
<evidence type="ECO:0000259" key="5">
    <source>
        <dbReference type="PROSITE" id="PS50850"/>
    </source>
</evidence>
<dbReference type="Gene3D" id="1.20.1250.20">
    <property type="entry name" value="MFS general substrate transporter like domains"/>
    <property type="match status" value="1"/>
</dbReference>
<evidence type="ECO:0000256" key="2">
    <source>
        <dbReference type="ARBA" id="ARBA00022989"/>
    </source>
</evidence>
<feature type="transmembrane region" description="Helical" evidence="4">
    <location>
        <begin position="173"/>
        <end position="192"/>
    </location>
</feature>
<feature type="transmembrane region" description="Helical" evidence="4">
    <location>
        <begin position="221"/>
        <end position="249"/>
    </location>
</feature>
<dbReference type="PROSITE" id="PS50850">
    <property type="entry name" value="MFS"/>
    <property type="match status" value="1"/>
</dbReference>
<feature type="transmembrane region" description="Helical" evidence="4">
    <location>
        <begin position="286"/>
        <end position="303"/>
    </location>
</feature>
<evidence type="ECO:0000313" key="6">
    <source>
        <dbReference type="EMBL" id="AVX04795.1"/>
    </source>
</evidence>
<name>A0A2R4MFR9_9HYPH</name>
<dbReference type="PANTHER" id="PTHR23534:SF1">
    <property type="entry name" value="MAJOR FACILITATOR SUPERFAMILY PROTEIN"/>
    <property type="match status" value="1"/>
</dbReference>
<keyword evidence="3 4" id="KW-0472">Membrane</keyword>
<feature type="transmembrane region" description="Helical" evidence="4">
    <location>
        <begin position="83"/>
        <end position="103"/>
    </location>
</feature>
<feature type="transmembrane region" description="Helical" evidence="4">
    <location>
        <begin position="109"/>
        <end position="130"/>
    </location>
</feature>
<feature type="transmembrane region" description="Helical" evidence="4">
    <location>
        <begin position="309"/>
        <end position="327"/>
    </location>
</feature>
<dbReference type="PANTHER" id="PTHR23534">
    <property type="entry name" value="MFS PERMEASE"/>
    <property type="match status" value="1"/>
</dbReference>
<dbReference type="GO" id="GO:0022857">
    <property type="term" value="F:transmembrane transporter activity"/>
    <property type="evidence" value="ECO:0007669"/>
    <property type="project" value="InterPro"/>
</dbReference>
<proteinExistence type="predicted"/>
<sequence length="404" mass="42322">MTVDAEPRTHKHVGRNISLLSMTQAIVGSNQAIIMAVGALTAASLAPAKSMATLPTTFMILGLALTAAPATKIIYALGRRRGFMLGAAIGMVAGIVAGLAVYLSSFWLFAAALAIVGSSAAFGQQIRFAIADSVPEPMQAKAISWVLLGGVAAGFLGPRLSYITKDWVGGVEFTGSFLIIAVLSAIGVLILSQTKLAPVRRKQTGEAAGRTARELIRVPEIFIPLATGMASYALMTFVMVAAPLAMVHVCGHSPEAATNTIQWHIIAMFLPSLVTGHIISRIGTHAVVGIGMLLILGCALINLNGTSTLHFDLALVLLGVGWNFGFIGSTTMLAKAYRPEEASTAQALNEPLVFGTMAVASISSGFLLENIGWESINVMVLPIATAALALLAWGDYRLRQAKRA</sequence>
<feature type="transmembrane region" description="Helical" evidence="4">
    <location>
        <begin position="142"/>
        <end position="161"/>
    </location>
</feature>
<dbReference type="InterPro" id="IPR011701">
    <property type="entry name" value="MFS"/>
</dbReference>
<evidence type="ECO:0000256" key="3">
    <source>
        <dbReference type="ARBA" id="ARBA00023136"/>
    </source>
</evidence>
<dbReference type="Proteomes" id="UP000258927">
    <property type="component" value="Chromosome"/>
</dbReference>
<feature type="transmembrane region" description="Helical" evidence="4">
    <location>
        <begin position="374"/>
        <end position="393"/>
    </location>
</feature>
<dbReference type="InterPro" id="IPR036259">
    <property type="entry name" value="MFS_trans_sf"/>
</dbReference>
<feature type="transmembrane region" description="Helical" evidence="4">
    <location>
        <begin position="52"/>
        <end position="71"/>
    </location>
</feature>
<dbReference type="RefSeq" id="WP_162889233.1">
    <property type="nucleotide sequence ID" value="NZ_CP021330.1"/>
</dbReference>
<gene>
    <name evidence="6" type="ORF">MXMO3_02282</name>
</gene>
<evidence type="ECO:0000313" key="7">
    <source>
        <dbReference type="Proteomes" id="UP000258927"/>
    </source>
</evidence>
<dbReference type="InterPro" id="IPR020846">
    <property type="entry name" value="MFS_dom"/>
</dbReference>